<name>A0A1X2GAS1_9FUNG</name>
<feature type="compositionally biased region" description="Basic and acidic residues" evidence="8">
    <location>
        <begin position="64"/>
        <end position="80"/>
    </location>
</feature>
<gene>
    <name evidence="10" type="ORF">DM01DRAFT_1308846</name>
</gene>
<evidence type="ECO:0000313" key="10">
    <source>
        <dbReference type="EMBL" id="ORX49396.1"/>
    </source>
</evidence>
<evidence type="ECO:0000256" key="8">
    <source>
        <dbReference type="SAM" id="MobiDB-lite"/>
    </source>
</evidence>
<evidence type="ECO:0000256" key="7">
    <source>
        <dbReference type="ARBA" id="ARBA00023242"/>
    </source>
</evidence>
<feature type="region of interest" description="Disordered" evidence="8">
    <location>
        <begin position="343"/>
        <end position="370"/>
    </location>
</feature>
<dbReference type="Proteomes" id="UP000242146">
    <property type="component" value="Unassembled WGS sequence"/>
</dbReference>
<accession>A0A1X2GAS1</accession>
<dbReference type="InterPro" id="IPR039024">
    <property type="entry name" value="RTC4"/>
</dbReference>
<dbReference type="PANTHER" id="PTHR41391">
    <property type="entry name" value="RESTRICTION OF TELOMERE CAPPING PROTEIN 4"/>
    <property type="match status" value="1"/>
</dbReference>
<evidence type="ECO:0000256" key="3">
    <source>
        <dbReference type="ARBA" id="ARBA00004496"/>
    </source>
</evidence>
<feature type="domain" description="Restriction of telomere capping protein 4 C-terminal" evidence="9">
    <location>
        <begin position="218"/>
        <end position="339"/>
    </location>
</feature>
<evidence type="ECO:0000256" key="2">
    <source>
        <dbReference type="ARBA" id="ARBA00004123"/>
    </source>
</evidence>
<proteinExistence type="inferred from homology"/>
<evidence type="ECO:0000256" key="5">
    <source>
        <dbReference type="ARBA" id="ARBA00015162"/>
    </source>
</evidence>
<comment type="caution">
    <text evidence="10">The sequence shown here is derived from an EMBL/GenBank/DDBJ whole genome shotgun (WGS) entry which is preliminary data.</text>
</comment>
<comment type="similarity">
    <text evidence="4">Belongs to the RTC4 family.</text>
</comment>
<keyword evidence="11" id="KW-1185">Reference proteome</keyword>
<reference evidence="10 11" key="1">
    <citation type="submission" date="2016-07" db="EMBL/GenBank/DDBJ databases">
        <title>Pervasive Adenine N6-methylation of Active Genes in Fungi.</title>
        <authorList>
            <consortium name="DOE Joint Genome Institute"/>
            <person name="Mondo S.J."/>
            <person name="Dannebaum R.O."/>
            <person name="Kuo R.C."/>
            <person name="Labutti K."/>
            <person name="Haridas S."/>
            <person name="Kuo A."/>
            <person name="Salamov A."/>
            <person name="Ahrendt S.R."/>
            <person name="Lipzen A."/>
            <person name="Sullivan W."/>
            <person name="Andreopoulos W.B."/>
            <person name="Clum A."/>
            <person name="Lindquist E."/>
            <person name="Daum C."/>
            <person name="Ramamoorthy G.K."/>
            <person name="Gryganskyi A."/>
            <person name="Culley D."/>
            <person name="Magnuson J.K."/>
            <person name="James T.Y."/>
            <person name="O'Malley M.A."/>
            <person name="Stajich J.E."/>
            <person name="Spatafora J.W."/>
            <person name="Visel A."/>
            <person name="Grigoriev I.V."/>
        </authorList>
    </citation>
    <scope>NUCLEOTIDE SEQUENCE [LARGE SCALE GENOMIC DNA]</scope>
    <source>
        <strain evidence="10 11">NRRL 3301</strain>
    </source>
</reference>
<dbReference type="EMBL" id="MCGT01000026">
    <property type="protein sequence ID" value="ORX49396.1"/>
    <property type="molecule type" value="Genomic_DNA"/>
</dbReference>
<evidence type="ECO:0000259" key="9">
    <source>
        <dbReference type="SMART" id="SM01312"/>
    </source>
</evidence>
<evidence type="ECO:0000256" key="6">
    <source>
        <dbReference type="ARBA" id="ARBA00022490"/>
    </source>
</evidence>
<dbReference type="AlphaFoldDB" id="A0A1X2GAS1"/>
<evidence type="ECO:0000256" key="1">
    <source>
        <dbReference type="ARBA" id="ARBA00002738"/>
    </source>
</evidence>
<feature type="compositionally biased region" description="Polar residues" evidence="8">
    <location>
        <begin position="18"/>
        <end position="39"/>
    </location>
</feature>
<evidence type="ECO:0000256" key="4">
    <source>
        <dbReference type="ARBA" id="ARBA00009461"/>
    </source>
</evidence>
<evidence type="ECO:0000313" key="11">
    <source>
        <dbReference type="Proteomes" id="UP000242146"/>
    </source>
</evidence>
<keyword evidence="6" id="KW-0963">Cytoplasm</keyword>
<dbReference type="STRING" id="101127.A0A1X2GAS1"/>
<sequence>MYNRHYRDKHDTGDKEFNLSSKSKQRNANVSTATLQSGKATKRPPPTLSKPANSLFADLLSADAEPKRYKPSYRPKEKLPTKPKKLTTHRPTQSTETAEMHARIQSKSSDTEISTVTCPYCGEDLNTASRPAVPSSIQTALDKIQAADAAHTKLQNEKYGSVMEKRTVHHSDRFAFCQLHQLELVIKPLGQKRGYPLHLDFTTVAARVRALRSDLEKIIDNRIPSPFKDKIIHLYQTQGKHKTRKVDNLMSRFDESMPGYYGPQGSSEMLKVLQQMFLKETDFLTKEKAHPQQLTEYLQQVLVPEAGVRLIQQDKKLTFSQALVVMEKSREFGGYMYPFQDAATDDLHSASDEDNSDDDDIQSMTSQEDE</sequence>
<dbReference type="Pfam" id="PF14474">
    <property type="entry name" value="RTC4"/>
    <property type="match status" value="1"/>
</dbReference>
<comment type="subcellular location">
    <subcellularLocation>
        <location evidence="3">Cytoplasm</location>
    </subcellularLocation>
    <subcellularLocation>
        <location evidence="2">Nucleus</location>
    </subcellularLocation>
</comment>
<feature type="compositionally biased region" description="Basic and acidic residues" evidence="8">
    <location>
        <begin position="8"/>
        <end position="17"/>
    </location>
</feature>
<comment type="function">
    <text evidence="1">May be involved in a process influencing telomere capping.</text>
</comment>
<keyword evidence="7" id="KW-0539">Nucleus</keyword>
<dbReference type="InterPro" id="IPR028094">
    <property type="entry name" value="RTC4_C"/>
</dbReference>
<dbReference type="GO" id="GO:0005737">
    <property type="term" value="C:cytoplasm"/>
    <property type="evidence" value="ECO:0007669"/>
    <property type="project" value="UniProtKB-SubCell"/>
</dbReference>
<organism evidence="10 11">
    <name type="scientific">Hesseltinella vesiculosa</name>
    <dbReference type="NCBI Taxonomy" id="101127"/>
    <lineage>
        <taxon>Eukaryota</taxon>
        <taxon>Fungi</taxon>
        <taxon>Fungi incertae sedis</taxon>
        <taxon>Mucoromycota</taxon>
        <taxon>Mucoromycotina</taxon>
        <taxon>Mucoromycetes</taxon>
        <taxon>Mucorales</taxon>
        <taxon>Cunninghamellaceae</taxon>
        <taxon>Hesseltinella</taxon>
    </lineage>
</organism>
<protein>
    <recommendedName>
        <fullName evidence="5">Restriction of telomere capping protein 4</fullName>
    </recommendedName>
</protein>
<feature type="compositionally biased region" description="Acidic residues" evidence="8">
    <location>
        <begin position="352"/>
        <end position="370"/>
    </location>
</feature>
<dbReference type="SMART" id="SM01312">
    <property type="entry name" value="RTC4"/>
    <property type="match status" value="1"/>
</dbReference>
<dbReference type="GO" id="GO:0005634">
    <property type="term" value="C:nucleus"/>
    <property type="evidence" value="ECO:0007669"/>
    <property type="project" value="UniProtKB-SubCell"/>
</dbReference>
<dbReference type="PANTHER" id="PTHR41391:SF1">
    <property type="entry name" value="RESTRICTION OF TELOMERE CAPPING PROTEIN 4"/>
    <property type="match status" value="1"/>
</dbReference>
<feature type="region of interest" description="Disordered" evidence="8">
    <location>
        <begin position="1"/>
        <end position="109"/>
    </location>
</feature>
<dbReference type="OrthoDB" id="128308at2759"/>